<comment type="caution">
    <text evidence="1">The sequence shown here is derived from an EMBL/GenBank/DDBJ whole genome shotgun (WGS) entry which is preliminary data.</text>
</comment>
<gene>
    <name evidence="1" type="ORF">LCGC14_2730320</name>
</gene>
<protein>
    <submittedName>
        <fullName evidence="1">Uncharacterized protein</fullName>
    </submittedName>
</protein>
<feature type="non-terminal residue" evidence="1">
    <location>
        <position position="110"/>
    </location>
</feature>
<sequence>MYQWRKGIASWVDSVGTLYLSVPFTWLVDDAEKIAKKWKGSVRIGGSGLMKPTECEGYDPLLFHNGCATFTTRGCPNKCGFCAVPLLEGDLREVVDFRPAPIICDNNLLA</sequence>
<reference evidence="1" key="1">
    <citation type="journal article" date="2015" name="Nature">
        <title>Complex archaea that bridge the gap between prokaryotes and eukaryotes.</title>
        <authorList>
            <person name="Spang A."/>
            <person name="Saw J.H."/>
            <person name="Jorgensen S.L."/>
            <person name="Zaremba-Niedzwiedzka K."/>
            <person name="Martijn J."/>
            <person name="Lind A.E."/>
            <person name="van Eijk R."/>
            <person name="Schleper C."/>
            <person name="Guy L."/>
            <person name="Ettema T.J."/>
        </authorList>
    </citation>
    <scope>NUCLEOTIDE SEQUENCE</scope>
</reference>
<proteinExistence type="predicted"/>
<name>A0A0F8Z7H0_9ZZZZ</name>
<accession>A0A0F8Z7H0</accession>
<dbReference type="AlphaFoldDB" id="A0A0F8Z7H0"/>
<organism evidence="1">
    <name type="scientific">marine sediment metagenome</name>
    <dbReference type="NCBI Taxonomy" id="412755"/>
    <lineage>
        <taxon>unclassified sequences</taxon>
        <taxon>metagenomes</taxon>
        <taxon>ecological metagenomes</taxon>
    </lineage>
</organism>
<evidence type="ECO:0000313" key="1">
    <source>
        <dbReference type="EMBL" id="KKK89717.1"/>
    </source>
</evidence>
<dbReference type="EMBL" id="LAZR01049408">
    <property type="protein sequence ID" value="KKK89717.1"/>
    <property type="molecule type" value="Genomic_DNA"/>
</dbReference>